<keyword evidence="2" id="KW-0812">Transmembrane</keyword>
<feature type="compositionally biased region" description="Polar residues" evidence="1">
    <location>
        <begin position="233"/>
        <end position="242"/>
    </location>
</feature>
<organism evidence="3 4">
    <name type="scientific">Chara braunii</name>
    <name type="common">Braun's stonewort</name>
    <dbReference type="NCBI Taxonomy" id="69332"/>
    <lineage>
        <taxon>Eukaryota</taxon>
        <taxon>Viridiplantae</taxon>
        <taxon>Streptophyta</taxon>
        <taxon>Charophyceae</taxon>
        <taxon>Charales</taxon>
        <taxon>Characeae</taxon>
        <taxon>Chara</taxon>
    </lineage>
</organism>
<dbReference type="Proteomes" id="UP000265515">
    <property type="component" value="Unassembled WGS sequence"/>
</dbReference>
<keyword evidence="2" id="KW-0472">Membrane</keyword>
<dbReference type="Gramene" id="GBG77463">
    <property type="protein sequence ID" value="GBG77463"/>
    <property type="gene ID" value="CBR_g23911"/>
</dbReference>
<feature type="transmembrane region" description="Helical" evidence="2">
    <location>
        <begin position="12"/>
        <end position="34"/>
    </location>
</feature>
<feature type="region of interest" description="Disordered" evidence="1">
    <location>
        <begin position="45"/>
        <end position="70"/>
    </location>
</feature>
<feature type="region of interest" description="Disordered" evidence="1">
    <location>
        <begin position="322"/>
        <end position="372"/>
    </location>
</feature>
<dbReference type="AlphaFoldDB" id="A0A388L5I6"/>
<evidence type="ECO:0000256" key="1">
    <source>
        <dbReference type="SAM" id="MobiDB-lite"/>
    </source>
</evidence>
<feature type="region of interest" description="Disordered" evidence="1">
    <location>
        <begin position="187"/>
        <end position="248"/>
    </location>
</feature>
<gene>
    <name evidence="3" type="ORF">CBR_g23911</name>
</gene>
<feature type="compositionally biased region" description="Polar residues" evidence="1">
    <location>
        <begin position="59"/>
        <end position="70"/>
    </location>
</feature>
<proteinExistence type="predicted"/>
<dbReference type="EMBL" id="BFEA01000268">
    <property type="protein sequence ID" value="GBG77463.1"/>
    <property type="molecule type" value="Genomic_DNA"/>
</dbReference>
<accession>A0A388L5I6</accession>
<keyword evidence="2" id="KW-1133">Transmembrane helix</keyword>
<sequence length="372" mass="40100">MADLLHRLPRLLLVAVLLLIVVFFHVCFVGKLPVAARKRRSFQNDDRMDRRLTNGRPAGTTTGASNRQCTAGSVAKQAYDPMLYAHLPSHEIPLPPSDDEGEAVRSLTVTLGSGSTQDWAATQSYAGRRAETPWSYTSLLNEGLCDDDGNAAVDLSFQLSSSSGVVATHTCIINPHPDGDCAEQTMVGPYGAGEGGLPQSLREGGGNRNVSSRHGRGGVGEDQRPEWMRLSSAPRSGSTTPCGRQRQEDASVVVAHVEHNDRQLWAKCRQGLRQAGTDTITRGVQGLRVDEGNNAAVQEPLDFDDVNDDDDCNADDLSEIRPLGRKVRNGGASAKKGFTQRNRRNKKMDNDAGGSDGEDAQNFGPSEILSHS</sequence>
<evidence type="ECO:0000313" key="3">
    <source>
        <dbReference type="EMBL" id="GBG77463.1"/>
    </source>
</evidence>
<evidence type="ECO:0000313" key="4">
    <source>
        <dbReference type="Proteomes" id="UP000265515"/>
    </source>
</evidence>
<protein>
    <submittedName>
        <fullName evidence="3">Uncharacterized protein</fullName>
    </submittedName>
</protein>
<name>A0A388L5I6_CHABU</name>
<keyword evidence="4" id="KW-1185">Reference proteome</keyword>
<comment type="caution">
    <text evidence="3">The sequence shown here is derived from an EMBL/GenBank/DDBJ whole genome shotgun (WGS) entry which is preliminary data.</text>
</comment>
<reference evidence="3 4" key="1">
    <citation type="journal article" date="2018" name="Cell">
        <title>The Chara Genome: Secondary Complexity and Implications for Plant Terrestrialization.</title>
        <authorList>
            <person name="Nishiyama T."/>
            <person name="Sakayama H."/>
            <person name="Vries J.D."/>
            <person name="Buschmann H."/>
            <person name="Saint-Marcoux D."/>
            <person name="Ullrich K.K."/>
            <person name="Haas F.B."/>
            <person name="Vanderstraeten L."/>
            <person name="Becker D."/>
            <person name="Lang D."/>
            <person name="Vosolsobe S."/>
            <person name="Rombauts S."/>
            <person name="Wilhelmsson P.K.I."/>
            <person name="Janitza P."/>
            <person name="Kern R."/>
            <person name="Heyl A."/>
            <person name="Rumpler F."/>
            <person name="Villalobos L.I.A.C."/>
            <person name="Clay J.M."/>
            <person name="Skokan R."/>
            <person name="Toyoda A."/>
            <person name="Suzuki Y."/>
            <person name="Kagoshima H."/>
            <person name="Schijlen E."/>
            <person name="Tajeshwar N."/>
            <person name="Catarino B."/>
            <person name="Hetherington A.J."/>
            <person name="Saltykova A."/>
            <person name="Bonnot C."/>
            <person name="Breuninger H."/>
            <person name="Symeonidi A."/>
            <person name="Radhakrishnan G.V."/>
            <person name="Van Nieuwerburgh F."/>
            <person name="Deforce D."/>
            <person name="Chang C."/>
            <person name="Karol K.G."/>
            <person name="Hedrich R."/>
            <person name="Ulvskov P."/>
            <person name="Glockner G."/>
            <person name="Delwiche C.F."/>
            <person name="Petrasek J."/>
            <person name="Van de Peer Y."/>
            <person name="Friml J."/>
            <person name="Beilby M."/>
            <person name="Dolan L."/>
            <person name="Kohara Y."/>
            <person name="Sugano S."/>
            <person name="Fujiyama A."/>
            <person name="Delaux P.-M."/>
            <person name="Quint M."/>
            <person name="TheiBen G."/>
            <person name="Hagemann M."/>
            <person name="Harholt J."/>
            <person name="Dunand C."/>
            <person name="Zachgo S."/>
            <person name="Langdale J."/>
            <person name="Maumus F."/>
            <person name="Straeten D.V.D."/>
            <person name="Gould S.B."/>
            <person name="Rensing S.A."/>
        </authorList>
    </citation>
    <scope>NUCLEOTIDE SEQUENCE [LARGE SCALE GENOMIC DNA]</scope>
    <source>
        <strain evidence="3 4">S276</strain>
    </source>
</reference>
<evidence type="ECO:0000256" key="2">
    <source>
        <dbReference type="SAM" id="Phobius"/>
    </source>
</evidence>